<accession>A0A8K0JFX4</accession>
<organism evidence="2 3">
    <name type="scientific">Filobasidium floriforme</name>
    <dbReference type="NCBI Taxonomy" id="5210"/>
    <lineage>
        <taxon>Eukaryota</taxon>
        <taxon>Fungi</taxon>
        <taxon>Dikarya</taxon>
        <taxon>Basidiomycota</taxon>
        <taxon>Agaricomycotina</taxon>
        <taxon>Tremellomycetes</taxon>
        <taxon>Filobasidiales</taxon>
        <taxon>Filobasidiaceae</taxon>
        <taxon>Filobasidium</taxon>
    </lineage>
</organism>
<dbReference type="Gene3D" id="6.10.250.1050">
    <property type="match status" value="1"/>
</dbReference>
<comment type="caution">
    <text evidence="2">The sequence shown here is derived from an EMBL/GenBank/DDBJ whole genome shotgun (WGS) entry which is preliminary data.</text>
</comment>
<feature type="compositionally biased region" description="Acidic residues" evidence="1">
    <location>
        <begin position="256"/>
        <end position="267"/>
    </location>
</feature>
<dbReference type="Pfam" id="PF04979">
    <property type="entry name" value="IPP-2"/>
    <property type="match status" value="1"/>
</dbReference>
<dbReference type="OrthoDB" id="551302at2759"/>
<evidence type="ECO:0000313" key="3">
    <source>
        <dbReference type="Proteomes" id="UP000812966"/>
    </source>
</evidence>
<reference evidence="2" key="1">
    <citation type="submission" date="2020-04" db="EMBL/GenBank/DDBJ databases">
        <title>Analysis of mating type loci in Filobasidium floriforme.</title>
        <authorList>
            <person name="Nowrousian M."/>
        </authorList>
    </citation>
    <scope>NUCLEOTIDE SEQUENCE</scope>
    <source>
        <strain evidence="2">CBS 6242</strain>
    </source>
</reference>
<dbReference type="GO" id="GO:0009966">
    <property type="term" value="P:regulation of signal transduction"/>
    <property type="evidence" value="ECO:0007669"/>
    <property type="project" value="InterPro"/>
</dbReference>
<dbReference type="InterPro" id="IPR007062">
    <property type="entry name" value="PPI-2"/>
</dbReference>
<feature type="compositionally biased region" description="Basic and acidic residues" evidence="1">
    <location>
        <begin position="70"/>
        <end position="79"/>
    </location>
</feature>
<dbReference type="GO" id="GO:0004864">
    <property type="term" value="F:protein phosphatase inhibitor activity"/>
    <property type="evidence" value="ECO:0007669"/>
    <property type="project" value="InterPro"/>
</dbReference>
<dbReference type="PANTHER" id="PTHR12398">
    <property type="entry name" value="PROTEIN PHOSPHATASE INHIBITOR"/>
    <property type="match status" value="1"/>
</dbReference>
<evidence type="ECO:0000256" key="1">
    <source>
        <dbReference type="SAM" id="MobiDB-lite"/>
    </source>
</evidence>
<keyword evidence="3" id="KW-1185">Reference proteome</keyword>
<sequence>MSERPAHIDMPSSSDQSDTEVQVPRNAPGRHSPPNLDPDFKPRGILKNASSSYSIPQVADGQPGAVIDRQQGDHLKWDEQNINLNEINKDSTMKIDEPKTPFVTSNESFPDLEVPDFELSSPTSERRASMGSQASPGARRRSEQELVAQNTQRNAGVRRTPGFPFSETVDSATGTPIIEHAINATTNNPNGHNVPVNPPRSPMTPDAPLTPVRPGKTSSTPTSRSASFSLPDEKSGSGRLRKIVSPGGTPGQQMGEEVEEEDGEVEDKDFKKKRAGHYGGEAEAMKLAQALMAQEKMDEEDEE</sequence>
<feature type="compositionally biased region" description="Polar residues" evidence="1">
    <location>
        <begin position="11"/>
        <end position="20"/>
    </location>
</feature>
<dbReference type="PANTHER" id="PTHR12398:SF20">
    <property type="entry name" value="PROTEIN PHOSPHATASE 1 REGULATORY INHIBITOR SUBUNIT 2"/>
    <property type="match status" value="1"/>
</dbReference>
<evidence type="ECO:0000313" key="2">
    <source>
        <dbReference type="EMBL" id="KAG7528838.1"/>
    </source>
</evidence>
<proteinExistence type="predicted"/>
<name>A0A8K0JFX4_9TREE</name>
<gene>
    <name evidence="2" type="ORF">FFLO_05898</name>
</gene>
<feature type="compositionally biased region" description="Basic and acidic residues" evidence="1">
    <location>
        <begin position="87"/>
        <end position="99"/>
    </location>
</feature>
<protein>
    <submittedName>
        <fullName evidence="2">Uncharacterized protein</fullName>
    </submittedName>
</protein>
<dbReference type="AlphaFoldDB" id="A0A8K0JFX4"/>
<dbReference type="Proteomes" id="UP000812966">
    <property type="component" value="Unassembled WGS sequence"/>
</dbReference>
<feature type="compositionally biased region" description="Low complexity" evidence="1">
    <location>
        <begin position="217"/>
        <end position="229"/>
    </location>
</feature>
<feature type="region of interest" description="Disordered" evidence="1">
    <location>
        <begin position="1"/>
        <end position="279"/>
    </location>
</feature>
<dbReference type="EMBL" id="JABELV010000165">
    <property type="protein sequence ID" value="KAG7528838.1"/>
    <property type="molecule type" value="Genomic_DNA"/>
</dbReference>